<keyword evidence="3" id="KW-1185">Reference proteome</keyword>
<feature type="compositionally biased region" description="Basic and acidic residues" evidence="1">
    <location>
        <begin position="166"/>
        <end position="176"/>
    </location>
</feature>
<dbReference type="EMBL" id="JAPQKP010000001">
    <property type="protein sequence ID" value="KAJ5211218.1"/>
    <property type="molecule type" value="Genomic_DNA"/>
</dbReference>
<organism evidence="2 3">
    <name type="scientific">Penicillium cf. griseofulvum</name>
    <dbReference type="NCBI Taxonomy" id="2972120"/>
    <lineage>
        <taxon>Eukaryota</taxon>
        <taxon>Fungi</taxon>
        <taxon>Dikarya</taxon>
        <taxon>Ascomycota</taxon>
        <taxon>Pezizomycotina</taxon>
        <taxon>Eurotiomycetes</taxon>
        <taxon>Eurotiomycetidae</taxon>
        <taxon>Eurotiales</taxon>
        <taxon>Aspergillaceae</taxon>
        <taxon>Penicillium</taxon>
    </lineage>
</organism>
<dbReference type="OrthoDB" id="4227269at2759"/>
<sequence>MPPKKYLTTGLRHLPKPRALEPGEAFVVRYKNSLRQYKSDVWIGIVLPDRFGPSRHINRRPVGAQPADGTWVTHLKDRVYSMYLPGRNMYKWVGLQDLYVLNEKTPNVLQRAQRQPDAKIWDDIIEIVRGEPGLEFWKNMALQELGAKGKRGKELRIVLPSGHEDLVSCGESHADSESEEEKDEKQNEHQEASSDQMEPLTGAEPASYNGPAVIRSFSDARPAQRIQLRQSLGSLQDAKSAVSASEIPFADRESSNVTTTQQFSPRPPLMPPTSSLPTPSSLVTPPTTMTQNTVPKVENETSAGISDVASQQPIPEFSIFDLTVSHALKHVFLDQPEAAKIKDVFLNAATLESQPDYLQIREYLSDGEFPPRLITLKNSGFSHPTPFPALDPRGNTTIFRLVGDQMGIGQNFKLKGVSNSLDLENTILVLGRVYLQARRFGLMDLVYRIAFKLQVAWNCYPELYQSKPLLEVAALAFAGRTEFDEADCDYLQAWLIHFISEASDLLTYNANEQFWSLLRAYPRLQEKVLNLRTLAHVHNPELYGNTRVLLESRGLGNL</sequence>
<name>A0A9W9T6D9_9EURO</name>
<reference evidence="2" key="1">
    <citation type="submission" date="2022-11" db="EMBL/GenBank/DDBJ databases">
        <authorList>
            <person name="Petersen C."/>
        </authorList>
    </citation>
    <scope>NUCLEOTIDE SEQUENCE</scope>
    <source>
        <strain evidence="2">IBT 16849</strain>
    </source>
</reference>
<feature type="compositionally biased region" description="Basic and acidic residues" evidence="1">
    <location>
        <begin position="183"/>
        <end position="192"/>
    </location>
</feature>
<feature type="region of interest" description="Disordered" evidence="1">
    <location>
        <begin position="166"/>
        <end position="210"/>
    </location>
</feature>
<feature type="compositionally biased region" description="Low complexity" evidence="1">
    <location>
        <begin position="272"/>
        <end position="290"/>
    </location>
</feature>
<comment type="caution">
    <text evidence="2">The sequence shown here is derived from an EMBL/GenBank/DDBJ whole genome shotgun (WGS) entry which is preliminary data.</text>
</comment>
<dbReference type="Proteomes" id="UP001150879">
    <property type="component" value="Unassembled WGS sequence"/>
</dbReference>
<evidence type="ECO:0000256" key="1">
    <source>
        <dbReference type="SAM" id="MobiDB-lite"/>
    </source>
</evidence>
<feature type="region of interest" description="Disordered" evidence="1">
    <location>
        <begin position="246"/>
        <end position="292"/>
    </location>
</feature>
<proteinExistence type="predicted"/>
<gene>
    <name evidence="2" type="ORF">N7472_001357</name>
</gene>
<accession>A0A9W9T6D9</accession>
<dbReference type="AlphaFoldDB" id="A0A9W9T6D9"/>
<evidence type="ECO:0000313" key="3">
    <source>
        <dbReference type="Proteomes" id="UP001150879"/>
    </source>
</evidence>
<protein>
    <submittedName>
        <fullName evidence="2">Uncharacterized protein</fullName>
    </submittedName>
</protein>
<reference evidence="2" key="2">
    <citation type="journal article" date="2023" name="IMA Fungus">
        <title>Comparative genomic study of the Penicillium genus elucidates a diverse pangenome and 15 lateral gene transfer events.</title>
        <authorList>
            <person name="Petersen C."/>
            <person name="Sorensen T."/>
            <person name="Nielsen M.R."/>
            <person name="Sondergaard T.E."/>
            <person name="Sorensen J.L."/>
            <person name="Fitzpatrick D.A."/>
            <person name="Frisvad J.C."/>
            <person name="Nielsen K.L."/>
        </authorList>
    </citation>
    <scope>NUCLEOTIDE SEQUENCE</scope>
    <source>
        <strain evidence="2">IBT 16849</strain>
    </source>
</reference>
<evidence type="ECO:0000313" key="2">
    <source>
        <dbReference type="EMBL" id="KAJ5211218.1"/>
    </source>
</evidence>